<dbReference type="EMBL" id="ML119142">
    <property type="protein sequence ID" value="RPB10565.1"/>
    <property type="molecule type" value="Genomic_DNA"/>
</dbReference>
<dbReference type="GO" id="GO:0006401">
    <property type="term" value="P:RNA catabolic process"/>
    <property type="evidence" value="ECO:0007669"/>
    <property type="project" value="InterPro"/>
</dbReference>
<dbReference type="OrthoDB" id="6222486at2759"/>
<dbReference type="PANTHER" id="PTHR47204">
    <property type="entry name" value="OS02G0168900 PROTEIN"/>
    <property type="match status" value="1"/>
</dbReference>
<dbReference type="CDD" id="cd09271">
    <property type="entry name" value="RNase_H2-C"/>
    <property type="match status" value="1"/>
</dbReference>
<sequence>MLSIQTSSKPAKCNILPCQIKYTGPTDATEKHWVVTEGSGEDGKPKSASFRGRKLAGKSLPVPEGYKGHILEATEEKLQSEDQSSTPPISEEELDVNIFKGLCTFDEITIWGHDAIPDESSDSVVRGIDEWIEFANKIHSFEEDDVAEKAT</sequence>
<reference evidence="1 2" key="1">
    <citation type="journal article" date="2018" name="Nat. Ecol. Evol.">
        <title>Pezizomycetes genomes reveal the molecular basis of ectomycorrhizal truffle lifestyle.</title>
        <authorList>
            <person name="Murat C."/>
            <person name="Payen T."/>
            <person name="Noel B."/>
            <person name="Kuo A."/>
            <person name="Morin E."/>
            <person name="Chen J."/>
            <person name="Kohler A."/>
            <person name="Krizsan K."/>
            <person name="Balestrini R."/>
            <person name="Da Silva C."/>
            <person name="Montanini B."/>
            <person name="Hainaut M."/>
            <person name="Levati E."/>
            <person name="Barry K.W."/>
            <person name="Belfiori B."/>
            <person name="Cichocki N."/>
            <person name="Clum A."/>
            <person name="Dockter R.B."/>
            <person name="Fauchery L."/>
            <person name="Guy J."/>
            <person name="Iotti M."/>
            <person name="Le Tacon F."/>
            <person name="Lindquist E.A."/>
            <person name="Lipzen A."/>
            <person name="Malagnac F."/>
            <person name="Mello A."/>
            <person name="Molinier V."/>
            <person name="Miyauchi S."/>
            <person name="Poulain J."/>
            <person name="Riccioni C."/>
            <person name="Rubini A."/>
            <person name="Sitrit Y."/>
            <person name="Splivallo R."/>
            <person name="Traeger S."/>
            <person name="Wang M."/>
            <person name="Zifcakova L."/>
            <person name="Wipf D."/>
            <person name="Zambonelli A."/>
            <person name="Paolocci F."/>
            <person name="Nowrousian M."/>
            <person name="Ottonello S."/>
            <person name="Baldrian P."/>
            <person name="Spatafora J.W."/>
            <person name="Henrissat B."/>
            <person name="Nagy L.G."/>
            <person name="Aury J.M."/>
            <person name="Wincker P."/>
            <person name="Grigoriev I.V."/>
            <person name="Bonfante P."/>
            <person name="Martin F.M."/>
        </authorList>
    </citation>
    <scope>NUCLEOTIDE SEQUENCE [LARGE SCALE GENOMIC DNA]</scope>
    <source>
        <strain evidence="1 2">CCBAS932</strain>
    </source>
</reference>
<dbReference type="AlphaFoldDB" id="A0A3N4KXS2"/>
<gene>
    <name evidence="1" type="ORF">P167DRAFT_576166</name>
</gene>
<dbReference type="GO" id="GO:0032299">
    <property type="term" value="C:ribonuclease H2 complex"/>
    <property type="evidence" value="ECO:0007669"/>
    <property type="project" value="InterPro"/>
</dbReference>
<evidence type="ECO:0000313" key="1">
    <source>
        <dbReference type="EMBL" id="RPB10565.1"/>
    </source>
</evidence>
<evidence type="ECO:0000313" key="2">
    <source>
        <dbReference type="Proteomes" id="UP000277580"/>
    </source>
</evidence>
<dbReference type="InParanoid" id="A0A3N4KXS2"/>
<dbReference type="InterPro" id="IPR013924">
    <property type="entry name" value="RNase_H2_suC"/>
</dbReference>
<organism evidence="1 2">
    <name type="scientific">Morchella conica CCBAS932</name>
    <dbReference type="NCBI Taxonomy" id="1392247"/>
    <lineage>
        <taxon>Eukaryota</taxon>
        <taxon>Fungi</taxon>
        <taxon>Dikarya</taxon>
        <taxon>Ascomycota</taxon>
        <taxon>Pezizomycotina</taxon>
        <taxon>Pezizomycetes</taxon>
        <taxon>Pezizales</taxon>
        <taxon>Morchellaceae</taxon>
        <taxon>Morchella</taxon>
    </lineage>
</organism>
<protein>
    <submittedName>
        <fullName evidence="1">Ribonuclease H1 small subunit</fullName>
    </submittedName>
</protein>
<dbReference type="Gene3D" id="2.40.128.680">
    <property type="match status" value="1"/>
</dbReference>
<dbReference type="STRING" id="1392247.A0A3N4KXS2"/>
<accession>A0A3N4KXS2</accession>
<name>A0A3N4KXS2_9PEZI</name>
<dbReference type="PANTHER" id="PTHR47204:SF1">
    <property type="entry name" value="RIBONUCLEASE H2 SUBUNIT C"/>
    <property type="match status" value="1"/>
</dbReference>
<keyword evidence="2" id="KW-1185">Reference proteome</keyword>
<proteinExistence type="predicted"/>
<dbReference type="Pfam" id="PF08615">
    <property type="entry name" value="RNase_H2_suC"/>
    <property type="match status" value="1"/>
</dbReference>
<dbReference type="Proteomes" id="UP000277580">
    <property type="component" value="Unassembled WGS sequence"/>
</dbReference>